<comment type="caution">
    <text evidence="13">The sequence shown here is derived from an EMBL/GenBank/DDBJ whole genome shotgun (WGS) entry which is preliminary data.</text>
</comment>
<evidence type="ECO:0000256" key="1">
    <source>
        <dbReference type="ARBA" id="ARBA00000083"/>
    </source>
</evidence>
<evidence type="ECO:0000259" key="12">
    <source>
        <dbReference type="Pfam" id="PF01370"/>
    </source>
</evidence>
<comment type="similarity">
    <text evidence="4 10">Belongs to the NAD(P)-dependent epimerase/dehydratase family.</text>
</comment>
<evidence type="ECO:0000256" key="11">
    <source>
        <dbReference type="SAM" id="MobiDB-lite"/>
    </source>
</evidence>
<evidence type="ECO:0000256" key="2">
    <source>
        <dbReference type="ARBA" id="ARBA00001911"/>
    </source>
</evidence>
<dbReference type="NCBIfam" id="TIGR01179">
    <property type="entry name" value="galE"/>
    <property type="match status" value="1"/>
</dbReference>
<dbReference type="InterPro" id="IPR036291">
    <property type="entry name" value="NAD(P)-bd_dom_sf"/>
</dbReference>
<evidence type="ECO:0000256" key="4">
    <source>
        <dbReference type="ARBA" id="ARBA00007637"/>
    </source>
</evidence>
<dbReference type="RefSeq" id="WP_205386362.1">
    <property type="nucleotide sequence ID" value="NZ_JAFFZS010000035.1"/>
</dbReference>
<evidence type="ECO:0000256" key="5">
    <source>
        <dbReference type="ARBA" id="ARBA00013189"/>
    </source>
</evidence>
<dbReference type="Proteomes" id="UP000788262">
    <property type="component" value="Unassembled WGS sequence"/>
</dbReference>
<evidence type="ECO:0000256" key="3">
    <source>
        <dbReference type="ARBA" id="ARBA00004947"/>
    </source>
</evidence>
<evidence type="ECO:0000256" key="9">
    <source>
        <dbReference type="ARBA" id="ARBA00023235"/>
    </source>
</evidence>
<proteinExistence type="inferred from homology"/>
<sequence length="396" mass="42680">MAHSEQFSAPSGRERRLVRFAADEVPRPGPGPGGAPSGRTPAPPPSTVLVTGGAGFVGSHACVELLDHGYEVIVVDDYSNSTPQVLSRVERLAGRFVGAVYELDIRDRNSLSAAFGRHSVDAVVHFAALTSTDRSTQMPVEYYDSVVGGTTTLLRTMHDHGVHQLVYSSSCSVYGDAGGGPLPESTPARPPNPYAAAKRMCEQILADVCRRCPEYTVLCLRSFNAAGAHSSGLLGEDRLGTPSSLMPSVAQVAAGRRRHLSVHGDDYPTHDGTPVRDYLHVMDAVEAHRVALDHLADGPGMRTYNLGTGKGHSVLDVVSAFSRASGTPVPYEIVPRRPGDVAELVADATTVKKAWGWRPERDLADMCRDAWHFQRLNPHGYAGSARRPERKGWYDP</sequence>
<keyword evidence="7 10" id="KW-0520">NAD</keyword>
<evidence type="ECO:0000313" key="13">
    <source>
        <dbReference type="EMBL" id="MBN0048235.1"/>
    </source>
</evidence>
<evidence type="ECO:0000256" key="10">
    <source>
        <dbReference type="RuleBase" id="RU366046"/>
    </source>
</evidence>
<dbReference type="Gene3D" id="3.90.25.10">
    <property type="entry name" value="UDP-galactose 4-epimerase, domain 1"/>
    <property type="match status" value="1"/>
</dbReference>
<comment type="catalytic activity">
    <reaction evidence="1 10">
        <text>UDP-alpha-D-glucose = UDP-alpha-D-galactose</text>
        <dbReference type="Rhea" id="RHEA:22168"/>
        <dbReference type="ChEBI" id="CHEBI:58885"/>
        <dbReference type="ChEBI" id="CHEBI:66914"/>
        <dbReference type="EC" id="5.1.3.2"/>
    </reaction>
</comment>
<gene>
    <name evidence="13" type="primary">galE</name>
    <name evidence="13" type="ORF">JS756_29825</name>
</gene>
<name>A0ABS2VYL1_STRAS</name>
<dbReference type="SUPFAM" id="SSF51735">
    <property type="entry name" value="NAD(P)-binding Rossmann-fold domains"/>
    <property type="match status" value="1"/>
</dbReference>
<comment type="pathway">
    <text evidence="3 10">Carbohydrate metabolism; galactose metabolism.</text>
</comment>
<dbReference type="PANTHER" id="PTHR43725">
    <property type="entry name" value="UDP-GLUCOSE 4-EPIMERASE"/>
    <property type="match status" value="1"/>
</dbReference>
<keyword evidence="9 10" id="KW-0413">Isomerase</keyword>
<keyword evidence="8" id="KW-0299">Galactose metabolism</keyword>
<keyword evidence="10" id="KW-0119">Carbohydrate metabolism</keyword>
<accession>A0ABS2VYL1</accession>
<dbReference type="EC" id="5.1.3.2" evidence="5 10"/>
<dbReference type="Pfam" id="PF01370">
    <property type="entry name" value="Epimerase"/>
    <property type="match status" value="1"/>
</dbReference>
<feature type="region of interest" description="Disordered" evidence="11">
    <location>
        <begin position="1"/>
        <end position="46"/>
    </location>
</feature>
<evidence type="ECO:0000313" key="14">
    <source>
        <dbReference type="Proteomes" id="UP000788262"/>
    </source>
</evidence>
<dbReference type="EMBL" id="JAFFZS010000035">
    <property type="protein sequence ID" value="MBN0048235.1"/>
    <property type="molecule type" value="Genomic_DNA"/>
</dbReference>
<comment type="subunit">
    <text evidence="10">Homodimer.</text>
</comment>
<dbReference type="InterPro" id="IPR001509">
    <property type="entry name" value="Epimerase_deHydtase"/>
</dbReference>
<dbReference type="InterPro" id="IPR005886">
    <property type="entry name" value="UDP_G4E"/>
</dbReference>
<evidence type="ECO:0000256" key="8">
    <source>
        <dbReference type="ARBA" id="ARBA00023144"/>
    </source>
</evidence>
<organism evidence="13 14">
    <name type="scientific">Streptomyces actuosus</name>
    <dbReference type="NCBI Taxonomy" id="1885"/>
    <lineage>
        <taxon>Bacteria</taxon>
        <taxon>Bacillati</taxon>
        <taxon>Actinomycetota</taxon>
        <taxon>Actinomycetes</taxon>
        <taxon>Kitasatosporales</taxon>
        <taxon>Streptomycetaceae</taxon>
        <taxon>Streptomyces</taxon>
    </lineage>
</organism>
<evidence type="ECO:0000256" key="6">
    <source>
        <dbReference type="ARBA" id="ARBA00018569"/>
    </source>
</evidence>
<protein>
    <recommendedName>
        <fullName evidence="6 10">UDP-glucose 4-epimerase</fullName>
        <ecNumber evidence="5 10">5.1.3.2</ecNumber>
    </recommendedName>
</protein>
<dbReference type="GO" id="GO:0003978">
    <property type="term" value="F:UDP-glucose 4-epimerase activity"/>
    <property type="evidence" value="ECO:0007669"/>
    <property type="project" value="UniProtKB-EC"/>
</dbReference>
<dbReference type="CDD" id="cd05247">
    <property type="entry name" value="UDP_G4E_1_SDR_e"/>
    <property type="match status" value="1"/>
</dbReference>
<feature type="compositionally biased region" description="Basic and acidic residues" evidence="11">
    <location>
        <begin position="12"/>
        <end position="26"/>
    </location>
</feature>
<feature type="domain" description="NAD-dependent epimerase/dehydratase" evidence="12">
    <location>
        <begin position="48"/>
        <end position="307"/>
    </location>
</feature>
<keyword evidence="14" id="KW-1185">Reference proteome</keyword>
<reference evidence="13 14" key="1">
    <citation type="submission" date="2021-02" db="EMBL/GenBank/DDBJ databases">
        <title>Whole genome sequencing of Streptomyces actuosus VRA1.</title>
        <authorList>
            <person name="Sen G."/>
            <person name="Sen A."/>
        </authorList>
    </citation>
    <scope>NUCLEOTIDE SEQUENCE [LARGE SCALE GENOMIC DNA]</scope>
    <source>
        <strain evidence="13 14">VRA1</strain>
    </source>
</reference>
<dbReference type="Gene3D" id="3.40.50.720">
    <property type="entry name" value="NAD(P)-binding Rossmann-like Domain"/>
    <property type="match status" value="1"/>
</dbReference>
<dbReference type="PANTHER" id="PTHR43725:SF47">
    <property type="entry name" value="UDP-GLUCOSE 4-EPIMERASE"/>
    <property type="match status" value="1"/>
</dbReference>
<evidence type="ECO:0000256" key="7">
    <source>
        <dbReference type="ARBA" id="ARBA00023027"/>
    </source>
</evidence>
<comment type="cofactor">
    <cofactor evidence="2 10">
        <name>NAD(+)</name>
        <dbReference type="ChEBI" id="CHEBI:57540"/>
    </cofactor>
</comment>